<organism evidence="1">
    <name type="scientific">Eutreptiella gymnastica</name>
    <dbReference type="NCBI Taxonomy" id="73025"/>
    <lineage>
        <taxon>Eukaryota</taxon>
        <taxon>Discoba</taxon>
        <taxon>Euglenozoa</taxon>
        <taxon>Euglenida</taxon>
        <taxon>Spirocuta</taxon>
        <taxon>Euglenophyceae</taxon>
        <taxon>Eutreptiales</taxon>
        <taxon>Eutreptiaceae</taxon>
        <taxon>Eutreptiella</taxon>
    </lineage>
</organism>
<sequence>MSASENAPSPACSLSPPGIHVDWTHDGFIRDAPAAALAGAAAFLATGCSSQAVQSALGLSTRTRIAASAVGAATVATGTLASAVCGRLIGRATCPPDMSTNLQPNRERTALSGDRLWHRLLAPNFGRVRQEHIASTQSLNPIAITAVASPAEVQQDYGPSTIAGTCVFFATGGRLKAFSPSDLRSVGAFGRRAFSLPATLSGASAKVRACIATYGPRQGCHSCGTRSWSEWISDHQPPVKDAKRLNEARWRRVLSVCGLHPFPVAQRFYPQCRPCSERQSGAVAQSRIVVVTHFKVVRVYHVLPGAVAALIAFLLETNLGS</sequence>
<proteinExistence type="predicted"/>
<dbReference type="AlphaFoldDB" id="A0A7S4LMW0"/>
<dbReference type="PANTHER" id="PTHR38585">
    <property type="entry name" value="TRANSMEMBRANE PROTEIN"/>
    <property type="match status" value="1"/>
</dbReference>
<gene>
    <name evidence="1" type="ORF">EGYM00163_LOCUS50983</name>
</gene>
<dbReference type="PANTHER" id="PTHR38585:SF1">
    <property type="entry name" value="TRANSMEMBRANE PROTEIN"/>
    <property type="match status" value="1"/>
</dbReference>
<protein>
    <submittedName>
        <fullName evidence="1">Uncharacterized protein</fullName>
    </submittedName>
</protein>
<reference evidence="1" key="1">
    <citation type="submission" date="2021-01" db="EMBL/GenBank/DDBJ databases">
        <authorList>
            <person name="Corre E."/>
            <person name="Pelletier E."/>
            <person name="Niang G."/>
            <person name="Scheremetjew M."/>
            <person name="Finn R."/>
            <person name="Kale V."/>
            <person name="Holt S."/>
            <person name="Cochrane G."/>
            <person name="Meng A."/>
            <person name="Brown T."/>
            <person name="Cohen L."/>
        </authorList>
    </citation>
    <scope>NUCLEOTIDE SEQUENCE</scope>
    <source>
        <strain evidence="1">CCMP1594</strain>
    </source>
</reference>
<dbReference type="EMBL" id="HBJA01148117">
    <property type="protein sequence ID" value="CAE0839611.1"/>
    <property type="molecule type" value="Transcribed_RNA"/>
</dbReference>
<name>A0A7S4LMW0_9EUGL</name>
<evidence type="ECO:0000313" key="1">
    <source>
        <dbReference type="EMBL" id="CAE0839611.1"/>
    </source>
</evidence>
<accession>A0A7S4LMW0</accession>